<dbReference type="Proteomes" id="UP000826656">
    <property type="component" value="Unassembled WGS sequence"/>
</dbReference>
<keyword evidence="2" id="KW-1185">Reference proteome</keyword>
<evidence type="ECO:0000313" key="2">
    <source>
        <dbReference type="Proteomes" id="UP000826656"/>
    </source>
</evidence>
<name>A0ABQ7UCT2_SOLTU</name>
<organism evidence="1 2">
    <name type="scientific">Solanum tuberosum</name>
    <name type="common">Potato</name>
    <dbReference type="NCBI Taxonomy" id="4113"/>
    <lineage>
        <taxon>Eukaryota</taxon>
        <taxon>Viridiplantae</taxon>
        <taxon>Streptophyta</taxon>
        <taxon>Embryophyta</taxon>
        <taxon>Tracheophyta</taxon>
        <taxon>Spermatophyta</taxon>
        <taxon>Magnoliopsida</taxon>
        <taxon>eudicotyledons</taxon>
        <taxon>Gunneridae</taxon>
        <taxon>Pentapetalae</taxon>
        <taxon>asterids</taxon>
        <taxon>lamiids</taxon>
        <taxon>Solanales</taxon>
        <taxon>Solanaceae</taxon>
        <taxon>Solanoideae</taxon>
        <taxon>Solaneae</taxon>
        <taxon>Solanum</taxon>
    </lineage>
</organism>
<evidence type="ECO:0000313" key="1">
    <source>
        <dbReference type="EMBL" id="KAH0744064.1"/>
    </source>
</evidence>
<comment type="caution">
    <text evidence="1">The sequence shown here is derived from an EMBL/GenBank/DDBJ whole genome shotgun (WGS) entry which is preliminary data.</text>
</comment>
<sequence>MDGPSTATDGSSVGRKLDNLLMFSFLSINGPSVATDRSSIVHPWLVSTEQELQMPFFLTLGIIDTKSDPTLDLIKKELAGATTITRETLIVPGDADDVAINVGDDADVNVGVDIGDVGAKSGDEHVNDIGGVQLFYHEFHSILRFVKC</sequence>
<protein>
    <submittedName>
        <fullName evidence="1">Uncharacterized protein</fullName>
    </submittedName>
</protein>
<accession>A0ABQ7UCT2</accession>
<proteinExistence type="predicted"/>
<dbReference type="EMBL" id="JAIVGD010000023">
    <property type="protein sequence ID" value="KAH0744064.1"/>
    <property type="molecule type" value="Genomic_DNA"/>
</dbReference>
<reference evidence="1 2" key="1">
    <citation type="journal article" date="2021" name="bioRxiv">
        <title>Chromosome-scale and haplotype-resolved genome assembly of a tetraploid potato cultivar.</title>
        <authorList>
            <person name="Sun H."/>
            <person name="Jiao W.-B."/>
            <person name="Krause K."/>
            <person name="Campoy J.A."/>
            <person name="Goel M."/>
            <person name="Folz-Donahue K."/>
            <person name="Kukat C."/>
            <person name="Huettel B."/>
            <person name="Schneeberger K."/>
        </authorList>
    </citation>
    <scope>NUCLEOTIDE SEQUENCE [LARGE SCALE GENOMIC DNA]</scope>
    <source>
        <strain evidence="1">SolTubOtavaFocal</strain>
        <tissue evidence="1">Leaves</tissue>
    </source>
</reference>
<gene>
    <name evidence="1" type="ORF">KY290_032057</name>
</gene>